<name>A0A1W0WZV8_HYPEX</name>
<evidence type="ECO:0000313" key="4">
    <source>
        <dbReference type="Proteomes" id="UP000192578"/>
    </source>
</evidence>
<protein>
    <submittedName>
        <fullName evidence="3">Uncharacterized protein</fullName>
    </submittedName>
</protein>
<dbReference type="AlphaFoldDB" id="A0A1W0WZV8"/>
<organism evidence="3 4">
    <name type="scientific">Hypsibius exemplaris</name>
    <name type="common">Freshwater tardigrade</name>
    <dbReference type="NCBI Taxonomy" id="2072580"/>
    <lineage>
        <taxon>Eukaryota</taxon>
        <taxon>Metazoa</taxon>
        <taxon>Ecdysozoa</taxon>
        <taxon>Tardigrada</taxon>
        <taxon>Eutardigrada</taxon>
        <taxon>Parachela</taxon>
        <taxon>Hypsibioidea</taxon>
        <taxon>Hypsibiidae</taxon>
        <taxon>Hypsibius</taxon>
    </lineage>
</organism>
<sequence>MYLRDYIGPLALLLFTVALLLFTCLCILCKRKHRKTRDISHQTQVNSSEGGTRGRASLANLCGDVESSISVESGEDPAPPIPERGLSGRTNLVFESDDANLPPGYDEALKSKYAKVYSIYPGLGSLRRASAPASLLPSDHYLSPSTSSSSSSGASPSTSLETVLSRPDLMESPPPPYDLAVRYIDSRGHF</sequence>
<keyword evidence="2" id="KW-0812">Transmembrane</keyword>
<reference evidence="4" key="1">
    <citation type="submission" date="2017-01" db="EMBL/GenBank/DDBJ databases">
        <title>Comparative genomics of anhydrobiosis in the tardigrade Hypsibius dujardini.</title>
        <authorList>
            <person name="Yoshida Y."/>
            <person name="Koutsovoulos G."/>
            <person name="Laetsch D."/>
            <person name="Stevens L."/>
            <person name="Kumar S."/>
            <person name="Horikawa D."/>
            <person name="Ishino K."/>
            <person name="Komine S."/>
            <person name="Tomita M."/>
            <person name="Blaxter M."/>
            <person name="Arakawa K."/>
        </authorList>
    </citation>
    <scope>NUCLEOTIDE SEQUENCE [LARGE SCALE GENOMIC DNA]</scope>
    <source>
        <strain evidence="4">Z151</strain>
    </source>
</reference>
<dbReference type="EMBL" id="MTYJ01000028">
    <property type="protein sequence ID" value="OQV20715.1"/>
    <property type="molecule type" value="Genomic_DNA"/>
</dbReference>
<accession>A0A1W0WZV8</accession>
<dbReference type="Proteomes" id="UP000192578">
    <property type="component" value="Unassembled WGS sequence"/>
</dbReference>
<keyword evidence="4" id="KW-1185">Reference proteome</keyword>
<dbReference type="OrthoDB" id="10071297at2759"/>
<evidence type="ECO:0000256" key="2">
    <source>
        <dbReference type="SAM" id="Phobius"/>
    </source>
</evidence>
<proteinExistence type="predicted"/>
<evidence type="ECO:0000256" key="1">
    <source>
        <dbReference type="SAM" id="MobiDB-lite"/>
    </source>
</evidence>
<gene>
    <name evidence="3" type="ORF">BV898_05298</name>
</gene>
<feature type="transmembrane region" description="Helical" evidence="2">
    <location>
        <begin position="6"/>
        <end position="28"/>
    </location>
</feature>
<keyword evidence="2" id="KW-0472">Membrane</keyword>
<comment type="caution">
    <text evidence="3">The sequence shown here is derived from an EMBL/GenBank/DDBJ whole genome shotgun (WGS) entry which is preliminary data.</text>
</comment>
<feature type="compositionally biased region" description="Low complexity" evidence="1">
    <location>
        <begin position="143"/>
        <end position="159"/>
    </location>
</feature>
<feature type="region of interest" description="Disordered" evidence="1">
    <location>
        <begin position="141"/>
        <end position="178"/>
    </location>
</feature>
<evidence type="ECO:0000313" key="3">
    <source>
        <dbReference type="EMBL" id="OQV20715.1"/>
    </source>
</evidence>
<keyword evidence="2" id="KW-1133">Transmembrane helix</keyword>